<keyword evidence="5" id="KW-0539">Nucleus</keyword>
<comment type="subcellular location">
    <subcellularLocation>
        <location evidence="1">Nucleus</location>
    </subcellularLocation>
</comment>
<proteinExistence type="predicted"/>
<dbReference type="GO" id="GO:0005634">
    <property type="term" value="C:nucleus"/>
    <property type="evidence" value="ECO:0007669"/>
    <property type="project" value="UniProtKB-SubCell"/>
</dbReference>
<feature type="domain" description="WRKY" evidence="6">
    <location>
        <begin position="153"/>
        <end position="218"/>
    </location>
</feature>
<keyword evidence="3" id="KW-0238">DNA-binding</keyword>
<dbReference type="PROSITE" id="PS50811">
    <property type="entry name" value="WRKY"/>
    <property type="match status" value="1"/>
</dbReference>
<dbReference type="SUPFAM" id="SSF118290">
    <property type="entry name" value="WRKY DNA-binding domain"/>
    <property type="match status" value="1"/>
</dbReference>
<dbReference type="FunFam" id="2.20.25.80:FF:000003">
    <property type="entry name" value="WRKY transcription factor 57"/>
    <property type="match status" value="1"/>
</dbReference>
<dbReference type="GO" id="GO:0043565">
    <property type="term" value="F:sequence-specific DNA binding"/>
    <property type="evidence" value="ECO:0007669"/>
    <property type="project" value="InterPro"/>
</dbReference>
<dbReference type="InterPro" id="IPR036576">
    <property type="entry name" value="WRKY_dom_sf"/>
</dbReference>
<dbReference type="SMART" id="SM00774">
    <property type="entry name" value="WRKY"/>
    <property type="match status" value="1"/>
</dbReference>
<evidence type="ECO:0000256" key="5">
    <source>
        <dbReference type="ARBA" id="ARBA00023242"/>
    </source>
</evidence>
<keyword evidence="8" id="KW-1185">Reference proteome</keyword>
<protein>
    <recommendedName>
        <fullName evidence="6">WRKY domain-containing protein</fullName>
    </recommendedName>
</protein>
<evidence type="ECO:0000256" key="1">
    <source>
        <dbReference type="ARBA" id="ARBA00004123"/>
    </source>
</evidence>
<dbReference type="PANTHER" id="PTHR31221:SF334">
    <property type="entry name" value="WRKY TRANSCRIPTION FACTOR 57-RELATED"/>
    <property type="match status" value="1"/>
</dbReference>
<dbReference type="AlphaFoldDB" id="A0A835RH12"/>
<sequence>MMSKNKEQERAAMWEKVSPICNTIGKAFHLTDGIFELSADTSDRGSLGYMDLHKLPKYDSFFTATPSPLPQLAAALPVSSEIKNFPGTPNSPSISSSSTEVAVDVNPSRGEPSEAAVIVELQTSNMGSNSKGSKKAMGQKRQREPRFAFLTKSEVDHLEDGFRWRKYGQKTVKDSPFPRSYYRCTSSMCGVKKRVERSSTDPSVVVTTYEGQHTHPSPVLPRSNNNYLSSTSLGPPPEFINLHRLRLPSSYLLPNSHFDLAPVSCGHPLPLPHTPSNSGSHKYCDEADEISIRNRGLLQDLLPLEMTKKEQ</sequence>
<reference evidence="7 8" key="1">
    <citation type="journal article" date="2020" name="Nat. Food">
        <title>A phased Vanilla planifolia genome enables genetic improvement of flavour and production.</title>
        <authorList>
            <person name="Hasing T."/>
            <person name="Tang H."/>
            <person name="Brym M."/>
            <person name="Khazi F."/>
            <person name="Huang T."/>
            <person name="Chambers A.H."/>
        </authorList>
    </citation>
    <scope>NUCLEOTIDE SEQUENCE [LARGE SCALE GENOMIC DNA]</scope>
    <source>
        <tissue evidence="7">Leaf</tissue>
    </source>
</reference>
<dbReference type="InterPro" id="IPR003657">
    <property type="entry name" value="WRKY_dom"/>
</dbReference>
<evidence type="ECO:0000256" key="3">
    <source>
        <dbReference type="ARBA" id="ARBA00023125"/>
    </source>
</evidence>
<name>A0A835RH12_VANPL</name>
<dbReference type="Pfam" id="PF03106">
    <property type="entry name" value="WRKY"/>
    <property type="match status" value="1"/>
</dbReference>
<organism evidence="7 8">
    <name type="scientific">Vanilla planifolia</name>
    <name type="common">Vanilla</name>
    <dbReference type="NCBI Taxonomy" id="51239"/>
    <lineage>
        <taxon>Eukaryota</taxon>
        <taxon>Viridiplantae</taxon>
        <taxon>Streptophyta</taxon>
        <taxon>Embryophyta</taxon>
        <taxon>Tracheophyta</taxon>
        <taxon>Spermatophyta</taxon>
        <taxon>Magnoliopsida</taxon>
        <taxon>Liliopsida</taxon>
        <taxon>Asparagales</taxon>
        <taxon>Orchidaceae</taxon>
        <taxon>Vanilloideae</taxon>
        <taxon>Vanilleae</taxon>
        <taxon>Vanilla</taxon>
    </lineage>
</organism>
<dbReference type="EMBL" id="JADCNL010000002">
    <property type="protein sequence ID" value="KAG0491976.1"/>
    <property type="molecule type" value="Genomic_DNA"/>
</dbReference>
<gene>
    <name evidence="7" type="ORF">HPP92_005374</name>
</gene>
<evidence type="ECO:0000313" key="8">
    <source>
        <dbReference type="Proteomes" id="UP000636800"/>
    </source>
</evidence>
<dbReference type="GO" id="GO:0003700">
    <property type="term" value="F:DNA-binding transcription factor activity"/>
    <property type="evidence" value="ECO:0007669"/>
    <property type="project" value="InterPro"/>
</dbReference>
<accession>A0A835RH12</accession>
<dbReference type="InterPro" id="IPR044810">
    <property type="entry name" value="WRKY_plant"/>
</dbReference>
<keyword evidence="4" id="KW-0804">Transcription</keyword>
<dbReference type="Proteomes" id="UP000636800">
    <property type="component" value="Chromosome 2"/>
</dbReference>
<dbReference type="Gene3D" id="2.20.25.80">
    <property type="entry name" value="WRKY domain"/>
    <property type="match status" value="1"/>
</dbReference>
<evidence type="ECO:0000313" key="7">
    <source>
        <dbReference type="EMBL" id="KAG0491976.1"/>
    </source>
</evidence>
<evidence type="ECO:0000259" key="6">
    <source>
        <dbReference type="PROSITE" id="PS50811"/>
    </source>
</evidence>
<evidence type="ECO:0000256" key="4">
    <source>
        <dbReference type="ARBA" id="ARBA00023163"/>
    </source>
</evidence>
<keyword evidence="2" id="KW-0805">Transcription regulation</keyword>
<comment type="caution">
    <text evidence="7">The sequence shown here is derived from an EMBL/GenBank/DDBJ whole genome shotgun (WGS) entry which is preliminary data.</text>
</comment>
<evidence type="ECO:0000256" key="2">
    <source>
        <dbReference type="ARBA" id="ARBA00023015"/>
    </source>
</evidence>
<dbReference type="PANTHER" id="PTHR31221">
    <property type="entry name" value="WRKY TRANSCRIPTION FACTOR PROTEIN 1-RELATED"/>
    <property type="match status" value="1"/>
</dbReference>